<dbReference type="Pfam" id="PF02562">
    <property type="entry name" value="PhoH"/>
    <property type="match status" value="1"/>
</dbReference>
<dbReference type="PANTHER" id="PTHR30473:SF2">
    <property type="entry name" value="PIN DOMAIN-CONTAINING PROTEIN"/>
    <property type="match status" value="1"/>
</dbReference>
<evidence type="ECO:0000256" key="4">
    <source>
        <dbReference type="ARBA" id="ARBA00046345"/>
    </source>
</evidence>
<dbReference type="EMBL" id="CP045429">
    <property type="protein sequence ID" value="QPB82411.1"/>
    <property type="molecule type" value="Genomic_DNA"/>
</dbReference>
<evidence type="ECO:0000313" key="7">
    <source>
        <dbReference type="EMBL" id="QPB82411.1"/>
    </source>
</evidence>
<dbReference type="Gene3D" id="3.40.50.1010">
    <property type="entry name" value="5'-nuclease"/>
    <property type="match status" value="1"/>
</dbReference>
<dbReference type="FunFam" id="3.40.50.300:FF:000013">
    <property type="entry name" value="PhoH family ATPase"/>
    <property type="match status" value="1"/>
</dbReference>
<comment type="similarity">
    <text evidence="1">Belongs to the PhoH family.</text>
</comment>
<dbReference type="InterPro" id="IPR027417">
    <property type="entry name" value="P-loop_NTPase"/>
</dbReference>
<evidence type="ECO:0000313" key="9">
    <source>
        <dbReference type="Proteomes" id="UP000305729"/>
    </source>
</evidence>
<proteinExistence type="inferred from homology"/>
<dbReference type="Proteomes" id="UP000305729">
    <property type="component" value="Chromosome 1"/>
</dbReference>
<dbReference type="SUPFAM" id="SSF88723">
    <property type="entry name" value="PIN domain-like"/>
    <property type="match status" value="1"/>
</dbReference>
<dbReference type="Proteomes" id="UP000069015">
    <property type="component" value="Chromosome 1"/>
</dbReference>
<keyword evidence="3" id="KW-0067">ATP-binding</keyword>
<evidence type="ECO:0000313" key="6">
    <source>
        <dbReference type="EMBL" id="ALU44549.1"/>
    </source>
</evidence>
<name>A0A0U3HNP6_9GAMM</name>
<dbReference type="CDD" id="cd09883">
    <property type="entry name" value="PIN_VapC_PhoHL-ATPase"/>
    <property type="match status" value="1"/>
</dbReference>
<dbReference type="SMART" id="SM00670">
    <property type="entry name" value="PINc"/>
    <property type="match status" value="1"/>
</dbReference>
<protein>
    <submittedName>
        <fullName evidence="6 7">ATPase</fullName>
    </submittedName>
</protein>
<dbReference type="GO" id="GO:0005524">
    <property type="term" value="F:ATP binding"/>
    <property type="evidence" value="ECO:0007669"/>
    <property type="project" value="UniProtKB-KW"/>
</dbReference>
<reference evidence="6 8" key="1">
    <citation type="submission" date="2015-12" db="EMBL/GenBank/DDBJ databases">
        <title>Complete genome sequence of Pseudoalteromonas rubra SCSIO 6842, harboring a conjugative plasmid.</title>
        <authorList>
            <person name="Li B."/>
            <person name="Wang X."/>
        </authorList>
    </citation>
    <scope>NUCLEOTIDE SEQUENCE [LARGE SCALE GENOMIC DNA]</scope>
    <source>
        <strain evidence="6 8">SCSIO 6842</strain>
    </source>
</reference>
<dbReference type="PANTHER" id="PTHR30473">
    <property type="entry name" value="PROTEIN PHOH"/>
    <property type="match status" value="1"/>
</dbReference>
<dbReference type="InterPro" id="IPR003714">
    <property type="entry name" value="PhoH"/>
</dbReference>
<evidence type="ECO:0000259" key="5">
    <source>
        <dbReference type="SMART" id="SM00670"/>
    </source>
</evidence>
<dbReference type="SUPFAM" id="SSF52540">
    <property type="entry name" value="P-loop containing nucleoside triphosphate hydrolases"/>
    <property type="match status" value="1"/>
</dbReference>
<dbReference type="GO" id="GO:0005829">
    <property type="term" value="C:cytosol"/>
    <property type="evidence" value="ECO:0007669"/>
    <property type="project" value="TreeGrafter"/>
</dbReference>
<dbReference type="AlphaFoldDB" id="A0A0U3HNP6"/>
<comment type="similarity">
    <text evidence="4">In the N-terminal section; belongs to the PINc/VapC protein family.</text>
</comment>
<reference evidence="7 9" key="2">
    <citation type="submission" date="2019-10" db="EMBL/GenBank/DDBJ databases">
        <title>Pseudoalteromonas rubra S4059.</title>
        <authorList>
            <person name="Paulsen S."/>
            <person name="Wang X."/>
        </authorList>
    </citation>
    <scope>NUCLEOTIDE SEQUENCE [LARGE SCALE GENOMIC DNA]</scope>
    <source>
        <strain evidence="7 9">S4059</strain>
    </source>
</reference>
<dbReference type="KEGG" id="prr:AT705_17380"/>
<evidence type="ECO:0000256" key="2">
    <source>
        <dbReference type="ARBA" id="ARBA00022741"/>
    </source>
</evidence>
<dbReference type="STRING" id="43658.AT705_17380"/>
<keyword evidence="2" id="KW-0547">Nucleotide-binding</keyword>
<evidence type="ECO:0000256" key="1">
    <source>
        <dbReference type="ARBA" id="ARBA00010393"/>
    </source>
</evidence>
<feature type="domain" description="PIN" evidence="5">
    <location>
        <begin position="9"/>
        <end position="149"/>
    </location>
</feature>
<evidence type="ECO:0000256" key="3">
    <source>
        <dbReference type="ARBA" id="ARBA00022840"/>
    </source>
</evidence>
<gene>
    <name evidence="6" type="ORF">AT705_17380</name>
    <name evidence="7" type="ORF">CWC22_005180</name>
</gene>
<dbReference type="InterPro" id="IPR002716">
    <property type="entry name" value="PIN_dom"/>
</dbReference>
<evidence type="ECO:0000313" key="8">
    <source>
        <dbReference type="Proteomes" id="UP000069015"/>
    </source>
</evidence>
<organism evidence="6 8">
    <name type="scientific">Pseudoalteromonas rubra</name>
    <dbReference type="NCBI Taxonomy" id="43658"/>
    <lineage>
        <taxon>Bacteria</taxon>
        <taxon>Pseudomonadati</taxon>
        <taxon>Pseudomonadota</taxon>
        <taxon>Gammaproteobacteria</taxon>
        <taxon>Alteromonadales</taxon>
        <taxon>Pseudoalteromonadaceae</taxon>
        <taxon>Pseudoalteromonas</taxon>
    </lineage>
</organism>
<sequence length="466" mass="52045">MGNDDLDRKMYVLDTNVLLHEPLAFFSFQEHDVVIPMTVLEELDHIKDRKRDVSSDARVAIRSLDDVLRNASPEQMLEGVSLPKVQRDTHKPASSGKLIVINDHLYPDSISGLPGNENDHRIINCAIQLQKQYSDKKVVLVTKDINMRLKAKGAGLKFVEDYRTDQLIDDINLLTSGYNKFTGDFWANVGECQTEQQGRYTLHQVPAKLMPEVFVNEYLIDDGEHFAARVVGYDTEHVTLKDISVERLMHQQAWGVAPKNVYQGMALDALLDPNIELVILTGPAGCGKTLLALASALEMIIEKGVYDKVIVTRNTPEIAESIGFLPGTEEEKMAPWLAAITDTLEVLHKHDESPISSRNYIMEKANIQFKSVNFMRGRSIQNAVVILDESQNLTASQLKTIITRCGEGTKLICTGNLAQIDSNYLTPVTSGLTYIVERFKDFEGSATINLNGVVRSRLASFAEQNL</sequence>
<dbReference type="OrthoDB" id="9766527at2"/>
<dbReference type="Gene3D" id="3.40.50.300">
    <property type="entry name" value="P-loop containing nucleotide triphosphate hydrolases"/>
    <property type="match status" value="1"/>
</dbReference>
<dbReference type="Pfam" id="PF13638">
    <property type="entry name" value="PIN_4"/>
    <property type="match status" value="1"/>
</dbReference>
<dbReference type="RefSeq" id="WP_058797530.1">
    <property type="nucleotide sequence ID" value="NZ_CP013611.1"/>
</dbReference>
<dbReference type="InterPro" id="IPR029060">
    <property type="entry name" value="PIN-like_dom_sf"/>
</dbReference>
<dbReference type="InterPro" id="IPR051451">
    <property type="entry name" value="PhoH2-like"/>
</dbReference>
<dbReference type="EMBL" id="CP013611">
    <property type="protein sequence ID" value="ALU44549.1"/>
    <property type="molecule type" value="Genomic_DNA"/>
</dbReference>
<accession>A0A0U3HNP6</accession>